<comment type="caution">
    <text evidence="2">The sequence shown here is derived from an EMBL/GenBank/DDBJ whole genome shotgun (WGS) entry which is preliminary data.</text>
</comment>
<proteinExistence type="predicted"/>
<dbReference type="AlphaFoldDB" id="A0A9W8IHT1"/>
<dbReference type="PANTHER" id="PTHR38489">
    <property type="entry name" value="HISTONE CHAPERONE DOMAIN-CONTAINING PROTEIN"/>
    <property type="match status" value="1"/>
</dbReference>
<dbReference type="InterPro" id="IPR027921">
    <property type="entry name" value="NOPCHAP1"/>
</dbReference>
<gene>
    <name evidence="2" type="ORF">IWW36_000149</name>
</gene>
<evidence type="ECO:0000256" key="1">
    <source>
        <dbReference type="SAM" id="MobiDB-lite"/>
    </source>
</evidence>
<evidence type="ECO:0000313" key="3">
    <source>
        <dbReference type="Proteomes" id="UP001139887"/>
    </source>
</evidence>
<dbReference type="GO" id="GO:0000492">
    <property type="term" value="P:box C/D snoRNP assembly"/>
    <property type="evidence" value="ECO:0007669"/>
    <property type="project" value="InterPro"/>
</dbReference>
<evidence type="ECO:0000313" key="2">
    <source>
        <dbReference type="EMBL" id="KAJ2852521.1"/>
    </source>
</evidence>
<feature type="region of interest" description="Disordered" evidence="1">
    <location>
        <begin position="110"/>
        <end position="172"/>
    </location>
</feature>
<keyword evidence="3" id="KW-1185">Reference proteome</keyword>
<feature type="compositionally biased region" description="Polar residues" evidence="1">
    <location>
        <begin position="8"/>
        <end position="21"/>
    </location>
</feature>
<dbReference type="EMBL" id="JANBUW010000002">
    <property type="protein sequence ID" value="KAJ2852521.1"/>
    <property type="molecule type" value="Genomic_DNA"/>
</dbReference>
<dbReference type="Pfam" id="PF15370">
    <property type="entry name" value="NOPCHAP1"/>
    <property type="match status" value="1"/>
</dbReference>
<feature type="compositionally biased region" description="Low complexity" evidence="1">
    <location>
        <begin position="145"/>
        <end position="163"/>
    </location>
</feature>
<dbReference type="PANTHER" id="PTHR38489:SF1">
    <property type="entry name" value="HISTONE CHAPERONE DOMAIN-CONTAINING PROTEIN"/>
    <property type="match status" value="1"/>
</dbReference>
<dbReference type="OrthoDB" id="1112980at2759"/>
<protein>
    <submittedName>
        <fullName evidence="2">Uncharacterized protein</fullName>
    </submittedName>
</protein>
<name>A0A9W8IHT1_9FUNG</name>
<organism evidence="2 3">
    <name type="scientific">Coemansia brasiliensis</name>
    <dbReference type="NCBI Taxonomy" id="2650707"/>
    <lineage>
        <taxon>Eukaryota</taxon>
        <taxon>Fungi</taxon>
        <taxon>Fungi incertae sedis</taxon>
        <taxon>Zoopagomycota</taxon>
        <taxon>Kickxellomycotina</taxon>
        <taxon>Kickxellomycetes</taxon>
        <taxon>Kickxellales</taxon>
        <taxon>Kickxellaceae</taxon>
        <taxon>Coemansia</taxon>
    </lineage>
</organism>
<dbReference type="Proteomes" id="UP001139887">
    <property type="component" value="Unassembled WGS sequence"/>
</dbReference>
<accession>A0A9W8IHT1</accession>
<sequence length="172" mass="18702">MSKHNKKANNSLLDVSDSNTAPFIFDKSPQRLDSAGQPPKTYRVEPPSELLTRLHAFLPQIAKANKELGKDSSKLNMENVGEDDPQYIEMDLGLGVFDMKPKKPITLSAKNEECSSDELQPNVIIDPSEIASRQRPKPNIEVLHAGSSSSDGDSESSSGAESSSDSDEEMGL</sequence>
<reference evidence="2" key="1">
    <citation type="submission" date="2022-07" db="EMBL/GenBank/DDBJ databases">
        <title>Phylogenomic reconstructions and comparative analyses of Kickxellomycotina fungi.</title>
        <authorList>
            <person name="Reynolds N.K."/>
            <person name="Stajich J.E."/>
            <person name="Barry K."/>
            <person name="Grigoriev I.V."/>
            <person name="Crous P."/>
            <person name="Smith M.E."/>
        </authorList>
    </citation>
    <scope>NUCLEOTIDE SEQUENCE</scope>
    <source>
        <strain evidence="2">NRRL 1566</strain>
    </source>
</reference>
<feature type="region of interest" description="Disordered" evidence="1">
    <location>
        <begin position="1"/>
        <end position="44"/>
    </location>
</feature>